<keyword evidence="2" id="KW-1185">Reference proteome</keyword>
<protein>
    <submittedName>
        <fullName evidence="1">Uncharacterized protein</fullName>
    </submittedName>
</protein>
<dbReference type="KEGG" id="dpl:KGM_203385"/>
<proteinExistence type="predicted"/>
<organism evidence="1 2">
    <name type="scientific">Danaus plexippus plexippus</name>
    <dbReference type="NCBI Taxonomy" id="278856"/>
    <lineage>
        <taxon>Eukaryota</taxon>
        <taxon>Metazoa</taxon>
        <taxon>Ecdysozoa</taxon>
        <taxon>Arthropoda</taxon>
        <taxon>Hexapoda</taxon>
        <taxon>Insecta</taxon>
        <taxon>Pterygota</taxon>
        <taxon>Neoptera</taxon>
        <taxon>Endopterygota</taxon>
        <taxon>Lepidoptera</taxon>
        <taxon>Glossata</taxon>
        <taxon>Ditrysia</taxon>
        <taxon>Papilionoidea</taxon>
        <taxon>Nymphalidae</taxon>
        <taxon>Danainae</taxon>
        <taxon>Danaini</taxon>
        <taxon>Danaina</taxon>
        <taxon>Danaus</taxon>
        <taxon>Danaus</taxon>
    </lineage>
</organism>
<dbReference type="AlphaFoldDB" id="A0A212EQE8"/>
<name>A0A212EQE8_DANPL</name>
<dbReference type="EMBL" id="AGBW02013269">
    <property type="protein sequence ID" value="OWR43713.1"/>
    <property type="molecule type" value="Genomic_DNA"/>
</dbReference>
<comment type="caution">
    <text evidence="1">The sequence shown here is derived from an EMBL/GenBank/DDBJ whole genome shotgun (WGS) entry which is preliminary data.</text>
</comment>
<sequence length="313" mass="37200">MKSNYTRKGFDHEAFVPFLLNISIKLLEDVKQNIKFNYNLSIEETRVIDEAFLASNIEYNLNLKNNFDKMSGNIKYTSPDIFLLDFTDFSNFLLQTIIQERLNGVNGKCLEKTVWYKPVLKHIILRQQVKIILNIIEVNICYRFDICVEKTEISEYLVEWLRHLLNVEDTKLDEFMRLIPILLSKYINNNKVVQKAKSYVGTNTFDQRFLIDIIDEALTEQEVEKIVRNELVTHVTLMKKLMNLINSHYKLEDSREVLDKISKNFWLWTVGNDVNLMSVLEDICYNFQENVLSWPIEIRIRMHNYFSKLFEIS</sequence>
<evidence type="ECO:0000313" key="1">
    <source>
        <dbReference type="EMBL" id="OWR43713.1"/>
    </source>
</evidence>
<dbReference type="InParanoid" id="A0A212EQE8"/>
<accession>A0A212EQE8</accession>
<gene>
    <name evidence="1" type="ORF">KGM_203385</name>
</gene>
<evidence type="ECO:0000313" key="2">
    <source>
        <dbReference type="Proteomes" id="UP000007151"/>
    </source>
</evidence>
<dbReference type="Proteomes" id="UP000007151">
    <property type="component" value="Unassembled WGS sequence"/>
</dbReference>
<reference evidence="1 2" key="1">
    <citation type="journal article" date="2011" name="Cell">
        <title>The monarch butterfly genome yields insights into long-distance migration.</title>
        <authorList>
            <person name="Zhan S."/>
            <person name="Merlin C."/>
            <person name="Boore J.L."/>
            <person name="Reppert S.M."/>
        </authorList>
    </citation>
    <scope>NUCLEOTIDE SEQUENCE [LARGE SCALE GENOMIC DNA]</scope>
    <source>
        <strain evidence="1">F-2</strain>
    </source>
</reference>